<dbReference type="PANTHER" id="PTHR24182:SF13">
    <property type="entry name" value="LD18443P"/>
    <property type="match status" value="1"/>
</dbReference>
<reference evidence="2" key="2">
    <citation type="journal article" date="2007" name="Science">
        <title>Draft genome sequence of the sexually transmitted pathogen Trichomonas vaginalis.</title>
        <authorList>
            <person name="Carlton J.M."/>
            <person name="Hirt R.P."/>
            <person name="Silva J.C."/>
            <person name="Delcher A.L."/>
            <person name="Schatz M."/>
            <person name="Zhao Q."/>
            <person name="Wortman J.R."/>
            <person name="Bidwell S.L."/>
            <person name="Alsmark U.C.M."/>
            <person name="Besteiro S."/>
            <person name="Sicheritz-Ponten T."/>
            <person name="Noel C.J."/>
            <person name="Dacks J.B."/>
            <person name="Foster P.G."/>
            <person name="Simillion C."/>
            <person name="Van de Peer Y."/>
            <person name="Miranda-Saavedra D."/>
            <person name="Barton G.J."/>
            <person name="Westrop G.D."/>
            <person name="Mueller S."/>
            <person name="Dessi D."/>
            <person name="Fiori P.L."/>
            <person name="Ren Q."/>
            <person name="Paulsen I."/>
            <person name="Zhang H."/>
            <person name="Bastida-Corcuera F.D."/>
            <person name="Simoes-Barbosa A."/>
            <person name="Brown M.T."/>
            <person name="Hayes R.D."/>
            <person name="Mukherjee M."/>
            <person name="Okumura C.Y."/>
            <person name="Schneider R."/>
            <person name="Smith A.J."/>
            <person name="Vanacova S."/>
            <person name="Villalvazo M."/>
            <person name="Haas B.J."/>
            <person name="Pertea M."/>
            <person name="Feldblyum T.V."/>
            <person name="Utterback T.R."/>
            <person name="Shu C.L."/>
            <person name="Osoegawa K."/>
            <person name="de Jong P.J."/>
            <person name="Hrdy I."/>
            <person name="Horvathova L."/>
            <person name="Zubacova Z."/>
            <person name="Dolezal P."/>
            <person name="Malik S.B."/>
            <person name="Logsdon J.M. Jr."/>
            <person name="Henze K."/>
            <person name="Gupta A."/>
            <person name="Wang C.C."/>
            <person name="Dunne R.L."/>
            <person name="Upcroft J.A."/>
            <person name="Upcroft P."/>
            <person name="White O."/>
            <person name="Salzberg S.L."/>
            <person name="Tang P."/>
            <person name="Chiu C.-H."/>
            <person name="Lee Y.-S."/>
            <person name="Embley T.M."/>
            <person name="Coombs G.H."/>
            <person name="Mottram J.C."/>
            <person name="Tachezy J."/>
            <person name="Fraser-Liggett C.M."/>
            <person name="Johnson P.J."/>
        </authorList>
    </citation>
    <scope>NUCLEOTIDE SEQUENCE [LARGE SCALE GENOMIC DNA]</scope>
    <source>
        <strain evidence="2">G3</strain>
    </source>
</reference>
<dbReference type="Pfam" id="PF11929">
    <property type="entry name" value="DUF3447"/>
    <property type="match status" value="1"/>
</dbReference>
<dbReference type="EMBL" id="DS113242">
    <property type="protein sequence ID" value="EAY16453.1"/>
    <property type="molecule type" value="Genomic_DNA"/>
</dbReference>
<dbReference type="InParanoid" id="A2DT46"/>
<proteinExistence type="predicted"/>
<evidence type="ECO:0000313" key="2">
    <source>
        <dbReference type="EMBL" id="EAY16453.1"/>
    </source>
</evidence>
<evidence type="ECO:0000313" key="3">
    <source>
        <dbReference type="Proteomes" id="UP000001542"/>
    </source>
</evidence>
<dbReference type="InterPro" id="IPR020683">
    <property type="entry name" value="DUF3447"/>
</dbReference>
<dbReference type="KEGG" id="tva:4774463"/>
<name>A2DT46_TRIV3</name>
<dbReference type="AlphaFoldDB" id="A2DT46"/>
<accession>A2DT46</accession>
<organism evidence="2 3">
    <name type="scientific">Trichomonas vaginalis (strain ATCC PRA-98 / G3)</name>
    <dbReference type="NCBI Taxonomy" id="412133"/>
    <lineage>
        <taxon>Eukaryota</taxon>
        <taxon>Metamonada</taxon>
        <taxon>Parabasalia</taxon>
        <taxon>Trichomonadida</taxon>
        <taxon>Trichomonadidae</taxon>
        <taxon>Trichomonas</taxon>
    </lineage>
</organism>
<evidence type="ECO:0000259" key="1">
    <source>
        <dbReference type="Pfam" id="PF11929"/>
    </source>
</evidence>
<dbReference type="VEuPathDB" id="TrichDB:TVAGG3_0648580"/>
<gene>
    <name evidence="2" type="ORF">TVAG_004840</name>
</gene>
<keyword evidence="3" id="KW-1185">Reference proteome</keyword>
<dbReference type="InterPro" id="IPR036770">
    <property type="entry name" value="Ankyrin_rpt-contain_sf"/>
</dbReference>
<sequence>MNNDLERFITFTERKEFDQYQKLISKLYPYFEKGYSLLELCWYHGVVDCFKLFRTKFSSEITLTCLELSFLGKNPEIMSESVKYH</sequence>
<feature type="domain" description="DUF3447" evidence="1">
    <location>
        <begin position="57"/>
        <end position="85"/>
    </location>
</feature>
<dbReference type="SUPFAM" id="SSF48403">
    <property type="entry name" value="Ankyrin repeat"/>
    <property type="match status" value="1"/>
</dbReference>
<dbReference type="Proteomes" id="UP000001542">
    <property type="component" value="Unassembled WGS sequence"/>
</dbReference>
<dbReference type="PANTHER" id="PTHR24182">
    <property type="entry name" value="ANKYRIN REPEAT AND SOCS BOX CONTAINING 4"/>
    <property type="match status" value="1"/>
</dbReference>
<reference evidence="2" key="1">
    <citation type="submission" date="2006-10" db="EMBL/GenBank/DDBJ databases">
        <authorList>
            <person name="Amadeo P."/>
            <person name="Zhao Q."/>
            <person name="Wortman J."/>
            <person name="Fraser-Liggett C."/>
            <person name="Carlton J."/>
        </authorList>
    </citation>
    <scope>NUCLEOTIDE SEQUENCE</scope>
    <source>
        <strain evidence="2">G3</strain>
    </source>
</reference>
<dbReference type="RefSeq" id="XP_001328676.1">
    <property type="nucleotide sequence ID" value="XM_001328641.1"/>
</dbReference>
<protein>
    <recommendedName>
        <fullName evidence="1">DUF3447 domain-containing protein</fullName>
    </recommendedName>
</protein>